<dbReference type="AlphaFoldDB" id="A0A6M8J4J2"/>
<gene>
    <name evidence="2" type="ORF">HLV38_03620</name>
</gene>
<dbReference type="PROSITE" id="PS01091">
    <property type="entry name" value="TATD_3"/>
    <property type="match status" value="1"/>
</dbReference>
<dbReference type="PANTHER" id="PTHR46124">
    <property type="entry name" value="D-AMINOACYL-TRNA DEACYLASE"/>
    <property type="match status" value="1"/>
</dbReference>
<dbReference type="InterPro" id="IPR018228">
    <property type="entry name" value="DNase_TatD-rel_CS"/>
</dbReference>
<evidence type="ECO:0000313" key="2">
    <source>
        <dbReference type="EMBL" id="QKF08011.1"/>
    </source>
</evidence>
<accession>A0A6M8J4J2</accession>
<dbReference type="InterPro" id="IPR032466">
    <property type="entry name" value="Metal_Hydrolase"/>
</dbReference>
<dbReference type="PANTHER" id="PTHR46124:SF2">
    <property type="entry name" value="D-AMINOACYL-TRNA DEACYLASE"/>
    <property type="match status" value="1"/>
</dbReference>
<dbReference type="KEGG" id="bwa:HLV38_03620"/>
<dbReference type="SUPFAM" id="SSF51556">
    <property type="entry name" value="Metallo-dependent hydrolases"/>
    <property type="match status" value="1"/>
</dbReference>
<keyword evidence="1 2" id="KW-0378">Hydrolase</keyword>
<evidence type="ECO:0000313" key="3">
    <source>
        <dbReference type="Proteomes" id="UP000503297"/>
    </source>
</evidence>
<name>A0A6M8J4J2_9ACTN</name>
<sequence length="375" mass="41018">MVEAPRLGVPVADTHAHVHLLPDPGFELARCAAVGVSFVCMIVDPSEDGLRPFRCLDDWCAQAARTAPQLEGALPPDARFVAECHRGTGPDSQGVSAEAFPLSVRIAVGVHPHNARWYDDARERQLRALLAHPRVGALGEVGLDYHYDLSPRDVQREAFRRQLRLAHEACLPVVLHVRDAHDDAFRILCEEGFPLAGTLLHCCSLPWGQLERWVQRDCFVAYGGALTFRKSDEARDAAARVPEGRLLTETDAPYMAPEPLRGGTCTPSQVLFTAARLAEVRGALSDIDRRRLLHDRYLGAVRLLDRPLTPWQCDHAAEAVALMAASEERCARIESGPASGEAAPETRFADDCVCDVLAPAPAPAPRAVADHPNER</sequence>
<dbReference type="InterPro" id="IPR001130">
    <property type="entry name" value="TatD-like"/>
</dbReference>
<proteinExistence type="predicted"/>
<organism evidence="2 3">
    <name type="scientific">Berryella wangjianweii</name>
    <dbReference type="NCBI Taxonomy" id="2734634"/>
    <lineage>
        <taxon>Bacteria</taxon>
        <taxon>Bacillati</taxon>
        <taxon>Actinomycetota</taxon>
        <taxon>Coriobacteriia</taxon>
        <taxon>Eggerthellales</taxon>
        <taxon>Eggerthellaceae</taxon>
        <taxon>Berryella</taxon>
    </lineage>
</organism>
<dbReference type="Gene3D" id="3.20.20.140">
    <property type="entry name" value="Metal-dependent hydrolases"/>
    <property type="match status" value="1"/>
</dbReference>
<dbReference type="Proteomes" id="UP000503297">
    <property type="component" value="Chromosome"/>
</dbReference>
<dbReference type="Pfam" id="PF01026">
    <property type="entry name" value="TatD_DNase"/>
    <property type="match status" value="1"/>
</dbReference>
<dbReference type="PROSITE" id="PS01090">
    <property type="entry name" value="TATD_2"/>
    <property type="match status" value="1"/>
</dbReference>
<keyword evidence="3" id="KW-1185">Reference proteome</keyword>
<dbReference type="GO" id="GO:0016788">
    <property type="term" value="F:hydrolase activity, acting on ester bonds"/>
    <property type="evidence" value="ECO:0007669"/>
    <property type="project" value="InterPro"/>
</dbReference>
<dbReference type="EMBL" id="CP053716">
    <property type="protein sequence ID" value="QKF08011.1"/>
    <property type="molecule type" value="Genomic_DNA"/>
</dbReference>
<dbReference type="CDD" id="cd01310">
    <property type="entry name" value="TatD_DNAse"/>
    <property type="match status" value="1"/>
</dbReference>
<reference evidence="3" key="1">
    <citation type="submission" date="2020-05" db="EMBL/GenBank/DDBJ databases">
        <title>Novel species in genus Nocardioides.</title>
        <authorList>
            <person name="Zhang G."/>
        </authorList>
    </citation>
    <scope>NUCLEOTIDE SEQUENCE [LARGE SCALE GENOMIC DNA]</scope>
    <source>
        <strain evidence="3">zg-1050</strain>
    </source>
</reference>
<dbReference type="GO" id="GO:0005829">
    <property type="term" value="C:cytosol"/>
    <property type="evidence" value="ECO:0007669"/>
    <property type="project" value="TreeGrafter"/>
</dbReference>
<protein>
    <submittedName>
        <fullName evidence="2">TatD family hydrolase</fullName>
    </submittedName>
</protein>
<evidence type="ECO:0000256" key="1">
    <source>
        <dbReference type="ARBA" id="ARBA00022801"/>
    </source>
</evidence>